<reference evidence="2" key="1">
    <citation type="submission" date="2016-10" db="EMBL/GenBank/DDBJ databases">
        <authorList>
            <person name="Varghese N."/>
            <person name="Submissions S."/>
        </authorList>
    </citation>
    <scope>NUCLEOTIDE SEQUENCE [LARGE SCALE GENOMIC DNA]</scope>
    <source>
        <strain evidence="2">DSM 100420</strain>
    </source>
</reference>
<dbReference type="InterPro" id="IPR010696">
    <property type="entry name" value="DUF1272"/>
</dbReference>
<evidence type="ECO:0000313" key="2">
    <source>
        <dbReference type="Proteomes" id="UP000198914"/>
    </source>
</evidence>
<evidence type="ECO:0008006" key="3">
    <source>
        <dbReference type="Google" id="ProtNLM"/>
    </source>
</evidence>
<organism evidence="1 2">
    <name type="scientific">Jannaschia faecimaris</name>
    <dbReference type="NCBI Taxonomy" id="1244108"/>
    <lineage>
        <taxon>Bacteria</taxon>
        <taxon>Pseudomonadati</taxon>
        <taxon>Pseudomonadota</taxon>
        <taxon>Alphaproteobacteria</taxon>
        <taxon>Rhodobacterales</taxon>
        <taxon>Roseobacteraceae</taxon>
        <taxon>Jannaschia</taxon>
    </lineage>
</organism>
<dbReference type="Proteomes" id="UP000198914">
    <property type="component" value="Unassembled WGS sequence"/>
</dbReference>
<accession>A0A1H3N7C9</accession>
<evidence type="ECO:0000313" key="1">
    <source>
        <dbReference type="EMBL" id="SDY84580.1"/>
    </source>
</evidence>
<protein>
    <recommendedName>
        <fullName evidence="3">Urease</fullName>
    </recommendedName>
</protein>
<name>A0A1H3N7C9_9RHOB</name>
<dbReference type="Pfam" id="PF06906">
    <property type="entry name" value="DUF1272"/>
    <property type="match status" value="1"/>
</dbReference>
<dbReference type="AlphaFoldDB" id="A0A1H3N7C9"/>
<gene>
    <name evidence="1" type="ORF">SAMN05444004_103291</name>
</gene>
<sequence>MLDLRPNCELCDRDLPPDSKDARICSYECTYCADCVETRLHDVCPTCGGNFAPRPIRPLTAFRDTHRLGLGHHPASTTRVHSKFTTDDISAHVARIRDIAPEDR</sequence>
<proteinExistence type="predicted"/>
<dbReference type="OrthoDB" id="9808883at2"/>
<dbReference type="RefSeq" id="WP_092643807.1">
    <property type="nucleotide sequence ID" value="NZ_FNPX01000003.1"/>
</dbReference>
<dbReference type="STRING" id="1244108.SAMN05444004_103291"/>
<dbReference type="EMBL" id="FNPX01000003">
    <property type="protein sequence ID" value="SDY84580.1"/>
    <property type="molecule type" value="Genomic_DNA"/>
</dbReference>
<keyword evidence="2" id="KW-1185">Reference proteome</keyword>